<comment type="caution">
    <text evidence="2">The sequence shown here is derived from an EMBL/GenBank/DDBJ whole genome shotgun (WGS) entry which is preliminary data.</text>
</comment>
<feature type="compositionally biased region" description="Polar residues" evidence="1">
    <location>
        <begin position="78"/>
        <end position="88"/>
    </location>
</feature>
<proteinExistence type="predicted"/>
<evidence type="ECO:0000256" key="1">
    <source>
        <dbReference type="SAM" id="MobiDB-lite"/>
    </source>
</evidence>
<reference evidence="2" key="1">
    <citation type="journal article" date="2023" name="Mol. Phylogenet. Evol.">
        <title>Genome-scale phylogeny and comparative genomics of the fungal order Sordariales.</title>
        <authorList>
            <person name="Hensen N."/>
            <person name="Bonometti L."/>
            <person name="Westerberg I."/>
            <person name="Brannstrom I.O."/>
            <person name="Guillou S."/>
            <person name="Cros-Aarteil S."/>
            <person name="Calhoun S."/>
            <person name="Haridas S."/>
            <person name="Kuo A."/>
            <person name="Mondo S."/>
            <person name="Pangilinan J."/>
            <person name="Riley R."/>
            <person name="LaButti K."/>
            <person name="Andreopoulos B."/>
            <person name="Lipzen A."/>
            <person name="Chen C."/>
            <person name="Yan M."/>
            <person name="Daum C."/>
            <person name="Ng V."/>
            <person name="Clum A."/>
            <person name="Steindorff A."/>
            <person name="Ohm R.A."/>
            <person name="Martin F."/>
            <person name="Silar P."/>
            <person name="Natvig D.O."/>
            <person name="Lalanne C."/>
            <person name="Gautier V."/>
            <person name="Ament-Velasquez S.L."/>
            <person name="Kruys A."/>
            <person name="Hutchinson M.I."/>
            <person name="Powell A.J."/>
            <person name="Barry K."/>
            <person name="Miller A.N."/>
            <person name="Grigoriev I.V."/>
            <person name="Debuchy R."/>
            <person name="Gladieux P."/>
            <person name="Hiltunen Thoren M."/>
            <person name="Johannesson H."/>
        </authorList>
    </citation>
    <scope>NUCLEOTIDE SEQUENCE</scope>
    <source>
        <strain evidence="2">CBS 118394</strain>
    </source>
</reference>
<keyword evidence="3" id="KW-1185">Reference proteome</keyword>
<name>A0AAE0IIJ6_9PEZI</name>
<gene>
    <name evidence="2" type="ORF">B0H66DRAFT_636491</name>
</gene>
<protein>
    <submittedName>
        <fullName evidence="2">Uncharacterized protein</fullName>
    </submittedName>
</protein>
<accession>A0AAE0IIJ6</accession>
<sequence length="522" mass="55666">MALVPALTGAAVAALTAELLSHPKSTPPSDDDAERIFITQREIKTAIDPQFGDLLPLPPSEPGSPDSPPLENGELPTLPTSQPGSISETGDGINTDLIGSEKMTPKASNSAVSEATAEDEPTNEKVLSQPFASTTSKKGKKKRARRDIVEEEYSSLVEKLPQETTLEPEVIIEEVTATVEDAQTEESTAKGELPAEALVVDTPAQDDLAEWGGTSGKKGKKAKRSSKDSVLSATLPLELRGAMLPILKPEEEVAFSRQQSRARYYAPSALSEGNEPLRHAYPKHEMTIGTGGLAKQTIIKDGAPERWEKDPVHTVRIDIVDPEQFKADTGIKHISFQQKKRSANSGLPAPRPGPIVRDPAGLDQRLPSFAVLVQQTPVHNESNTHNDPAAVLASVPAQEPALNALTGGKGGHAPSKIEQEALATGGDNVAIQVFYTGEECGGDIFDLFAGAGESPCTKMNSDGGSVGWFPYTSGKGIHVASNDRCGNQANYFGPNEQGYHHGTANVWQGQIQAFKVSDNIKW</sequence>
<dbReference type="Proteomes" id="UP001283341">
    <property type="component" value="Unassembled WGS sequence"/>
</dbReference>
<reference evidence="2" key="2">
    <citation type="submission" date="2023-06" db="EMBL/GenBank/DDBJ databases">
        <authorList>
            <consortium name="Lawrence Berkeley National Laboratory"/>
            <person name="Haridas S."/>
            <person name="Hensen N."/>
            <person name="Bonometti L."/>
            <person name="Westerberg I."/>
            <person name="Brannstrom I.O."/>
            <person name="Guillou S."/>
            <person name="Cros-Aarteil S."/>
            <person name="Calhoun S."/>
            <person name="Kuo A."/>
            <person name="Mondo S."/>
            <person name="Pangilinan J."/>
            <person name="Riley R."/>
            <person name="Labutti K."/>
            <person name="Andreopoulos B."/>
            <person name="Lipzen A."/>
            <person name="Chen C."/>
            <person name="Yanf M."/>
            <person name="Daum C."/>
            <person name="Ng V."/>
            <person name="Clum A."/>
            <person name="Steindorff A."/>
            <person name="Ohm R."/>
            <person name="Martin F."/>
            <person name="Silar P."/>
            <person name="Natvig D."/>
            <person name="Lalanne C."/>
            <person name="Gautier V."/>
            <person name="Ament-Velasquez S.L."/>
            <person name="Kruys A."/>
            <person name="Hutchinson M.I."/>
            <person name="Powell A.J."/>
            <person name="Barry K."/>
            <person name="Miller A.N."/>
            <person name="Grigoriev I.V."/>
            <person name="Debuchy R."/>
            <person name="Gladieux P."/>
            <person name="Thoren M.H."/>
            <person name="Johannesson H."/>
        </authorList>
    </citation>
    <scope>NUCLEOTIDE SEQUENCE</scope>
    <source>
        <strain evidence="2">CBS 118394</strain>
    </source>
</reference>
<organism evidence="2 3">
    <name type="scientific">Apodospora peruviana</name>
    <dbReference type="NCBI Taxonomy" id="516989"/>
    <lineage>
        <taxon>Eukaryota</taxon>
        <taxon>Fungi</taxon>
        <taxon>Dikarya</taxon>
        <taxon>Ascomycota</taxon>
        <taxon>Pezizomycotina</taxon>
        <taxon>Sordariomycetes</taxon>
        <taxon>Sordariomycetidae</taxon>
        <taxon>Sordariales</taxon>
        <taxon>Lasiosphaeriaceae</taxon>
        <taxon>Apodospora</taxon>
    </lineage>
</organism>
<dbReference type="EMBL" id="JAUEDM010000002">
    <property type="protein sequence ID" value="KAK3324981.1"/>
    <property type="molecule type" value="Genomic_DNA"/>
</dbReference>
<evidence type="ECO:0000313" key="3">
    <source>
        <dbReference type="Proteomes" id="UP001283341"/>
    </source>
</evidence>
<dbReference type="AlphaFoldDB" id="A0AAE0IIJ6"/>
<feature type="region of interest" description="Disordered" evidence="1">
    <location>
        <begin position="207"/>
        <end position="227"/>
    </location>
</feature>
<evidence type="ECO:0000313" key="2">
    <source>
        <dbReference type="EMBL" id="KAK3324981.1"/>
    </source>
</evidence>
<feature type="region of interest" description="Disordered" evidence="1">
    <location>
        <begin position="21"/>
        <end position="145"/>
    </location>
</feature>
<feature type="compositionally biased region" description="Pro residues" evidence="1">
    <location>
        <begin position="56"/>
        <end position="68"/>
    </location>
</feature>